<dbReference type="SUPFAM" id="SSF46689">
    <property type="entry name" value="Homeodomain-like"/>
    <property type="match status" value="1"/>
</dbReference>
<evidence type="ECO:0000256" key="3">
    <source>
        <dbReference type="ARBA" id="ARBA00023163"/>
    </source>
</evidence>
<keyword evidence="1" id="KW-0805">Transcription regulation</keyword>
<dbReference type="PROSITE" id="PS01124">
    <property type="entry name" value="HTH_ARAC_FAMILY_2"/>
    <property type="match status" value="1"/>
</dbReference>
<keyword evidence="2" id="KW-0238">DNA-binding</keyword>
<reference evidence="5 6" key="1">
    <citation type="submission" date="2022-06" db="EMBL/GenBank/DDBJ databases">
        <title>Actinoplanes abujensis sp. nov., isolated from Nigerian arid soil.</title>
        <authorList>
            <person name="Ding P."/>
        </authorList>
    </citation>
    <scope>NUCLEOTIDE SEQUENCE [LARGE SCALE GENOMIC DNA]</scope>
    <source>
        <strain evidence="6">TRM88002</strain>
    </source>
</reference>
<dbReference type="PANTHER" id="PTHR46796:SF12">
    <property type="entry name" value="HTH-TYPE DNA-BINDING TRANSCRIPTIONAL ACTIVATOR EUTR"/>
    <property type="match status" value="1"/>
</dbReference>
<dbReference type="Gene3D" id="1.10.10.60">
    <property type="entry name" value="Homeodomain-like"/>
    <property type="match status" value="1"/>
</dbReference>
<dbReference type="InterPro" id="IPR009057">
    <property type="entry name" value="Homeodomain-like_sf"/>
</dbReference>
<dbReference type="PANTHER" id="PTHR46796">
    <property type="entry name" value="HTH-TYPE TRANSCRIPTIONAL ACTIVATOR RHAS-RELATED"/>
    <property type="match status" value="1"/>
</dbReference>
<dbReference type="Pfam" id="PF12833">
    <property type="entry name" value="HTH_18"/>
    <property type="match status" value="1"/>
</dbReference>
<protein>
    <submittedName>
        <fullName evidence="5">AraC family transcriptional regulator</fullName>
    </submittedName>
</protein>
<dbReference type="Proteomes" id="UP001523216">
    <property type="component" value="Unassembled WGS sequence"/>
</dbReference>
<dbReference type="InterPro" id="IPR035418">
    <property type="entry name" value="AraC-bd_2"/>
</dbReference>
<evidence type="ECO:0000313" key="5">
    <source>
        <dbReference type="EMBL" id="MCM4082628.1"/>
    </source>
</evidence>
<comment type="caution">
    <text evidence="5">The sequence shown here is derived from an EMBL/GenBank/DDBJ whole genome shotgun (WGS) entry which is preliminary data.</text>
</comment>
<dbReference type="SMART" id="SM00342">
    <property type="entry name" value="HTH_ARAC"/>
    <property type="match status" value="1"/>
</dbReference>
<dbReference type="EMBL" id="JAMQOL010000049">
    <property type="protein sequence ID" value="MCM4082628.1"/>
    <property type="molecule type" value="Genomic_DNA"/>
</dbReference>
<evidence type="ECO:0000259" key="4">
    <source>
        <dbReference type="PROSITE" id="PS01124"/>
    </source>
</evidence>
<proteinExistence type="predicted"/>
<keyword evidence="6" id="KW-1185">Reference proteome</keyword>
<dbReference type="InterPro" id="IPR018060">
    <property type="entry name" value="HTH_AraC"/>
</dbReference>
<evidence type="ECO:0000256" key="1">
    <source>
        <dbReference type="ARBA" id="ARBA00023015"/>
    </source>
</evidence>
<evidence type="ECO:0000256" key="2">
    <source>
        <dbReference type="ARBA" id="ARBA00023125"/>
    </source>
</evidence>
<dbReference type="RefSeq" id="WP_251802357.1">
    <property type="nucleotide sequence ID" value="NZ_JAMQOL010000049.1"/>
</dbReference>
<sequence length="326" mass="35861">MRPEQTPGPLSRFEFATRDVGAAHDVLRRIYAGYAFEIHRVARDFSYRHLAVDVGPIQAVRVTYTMDVTVRFQPLDSLIFVALAGGRVDTHDGRDVARTGPGDVRLHRTGRQLTNHCRDFDMFSINLDPAVAADLAGARTGIAPHDFRFDGPAPVSAELGRYWWDTMAYLHRFLTGPPEPVRSPLAIRAAADLAAAAALVVFPNTAMAAPGRPATGPPAPASVRRAVAYIESHAGEPITAAWIAEAARISPRGLQAAFRRHLDTTPMAYLRRVRLSRAHRDLVDADPTRGDTVAAIARRWGYLSLSRFAADYRAAYGRSPRETLIY</sequence>
<name>A0ABT0Y9A3_9ACTN</name>
<gene>
    <name evidence="5" type="ORF">LXN57_34170</name>
</gene>
<organism evidence="5 6">
    <name type="scientific">Paractinoplanes hotanensis</name>
    <dbReference type="NCBI Taxonomy" id="2906497"/>
    <lineage>
        <taxon>Bacteria</taxon>
        <taxon>Bacillati</taxon>
        <taxon>Actinomycetota</taxon>
        <taxon>Actinomycetes</taxon>
        <taxon>Micromonosporales</taxon>
        <taxon>Micromonosporaceae</taxon>
        <taxon>Paractinoplanes</taxon>
    </lineage>
</organism>
<accession>A0ABT0Y9A3</accession>
<dbReference type="Pfam" id="PF14525">
    <property type="entry name" value="AraC_binding_2"/>
    <property type="match status" value="1"/>
</dbReference>
<feature type="domain" description="HTH araC/xylS-type" evidence="4">
    <location>
        <begin position="224"/>
        <end position="326"/>
    </location>
</feature>
<keyword evidence="3" id="KW-0804">Transcription</keyword>
<dbReference type="InterPro" id="IPR050204">
    <property type="entry name" value="AraC_XylS_family_regulators"/>
</dbReference>
<evidence type="ECO:0000313" key="6">
    <source>
        <dbReference type="Proteomes" id="UP001523216"/>
    </source>
</evidence>